<reference evidence="2" key="2">
    <citation type="journal article" date="2022" name="Res Sq">
        <title>Comparative Genomics Reveals Insights into the Divergent Evolution of Astigmatic Mites and Household Pest Adaptations.</title>
        <authorList>
            <person name="Xiong Q."/>
            <person name="Wan A.T.-Y."/>
            <person name="Liu X.-Y."/>
            <person name="Fung C.S.-H."/>
            <person name="Xiao X."/>
            <person name="Malainual N."/>
            <person name="Hou J."/>
            <person name="Wang L."/>
            <person name="Wang M."/>
            <person name="Yang K."/>
            <person name="Cui Y."/>
            <person name="Leung E."/>
            <person name="Nong W."/>
            <person name="Shin S.-K."/>
            <person name="Au S."/>
            <person name="Jeong K.Y."/>
            <person name="Chew F.T."/>
            <person name="Hui J."/>
            <person name="Leung T.F."/>
            <person name="Tungtrongchitr A."/>
            <person name="Zhong N."/>
            <person name="Liu Z."/>
            <person name="Tsui S."/>
        </authorList>
    </citation>
    <scope>NUCLEOTIDE SEQUENCE</scope>
    <source>
        <strain evidence="2">Derf</strain>
        <tissue evidence="2">Whole organism</tissue>
    </source>
</reference>
<dbReference type="AlphaFoldDB" id="A0A922L9H3"/>
<protein>
    <submittedName>
        <fullName evidence="2">Uncharacterized protein</fullName>
    </submittedName>
</protein>
<feature type="transmembrane region" description="Helical" evidence="1">
    <location>
        <begin position="71"/>
        <end position="89"/>
    </location>
</feature>
<sequence>MICHKTRQEFGDKHMFYFQLFPFFHITPNRMIDSIRIQERIKESMCNGNKDIEKTATRLSDIYEKKHCQKVCRVVLFMVNYCILVALIMNDDDDGGGSFQSN</sequence>
<evidence type="ECO:0000313" key="3">
    <source>
        <dbReference type="Proteomes" id="UP000790347"/>
    </source>
</evidence>
<evidence type="ECO:0000313" key="2">
    <source>
        <dbReference type="EMBL" id="KAH9522657.1"/>
    </source>
</evidence>
<keyword evidence="1" id="KW-0812">Transmembrane</keyword>
<comment type="caution">
    <text evidence="2">The sequence shown here is derived from an EMBL/GenBank/DDBJ whole genome shotgun (WGS) entry which is preliminary data.</text>
</comment>
<accession>A0A922L9H3</accession>
<dbReference type="Proteomes" id="UP000790347">
    <property type="component" value="Unassembled WGS sequence"/>
</dbReference>
<reference evidence="2" key="1">
    <citation type="submission" date="2013-05" db="EMBL/GenBank/DDBJ databases">
        <authorList>
            <person name="Yim A.K.Y."/>
            <person name="Chan T.F."/>
            <person name="Ji K.M."/>
            <person name="Liu X.Y."/>
            <person name="Zhou J.W."/>
            <person name="Li R.Q."/>
            <person name="Yang K.Y."/>
            <person name="Li J."/>
            <person name="Li M."/>
            <person name="Law P.T.W."/>
            <person name="Wu Y.L."/>
            <person name="Cai Z.L."/>
            <person name="Qin H."/>
            <person name="Bao Y."/>
            <person name="Leung R.K.K."/>
            <person name="Ng P.K.S."/>
            <person name="Zou J."/>
            <person name="Zhong X.J."/>
            <person name="Ran P.X."/>
            <person name="Zhong N.S."/>
            <person name="Liu Z.G."/>
            <person name="Tsui S.K.W."/>
        </authorList>
    </citation>
    <scope>NUCLEOTIDE SEQUENCE</scope>
    <source>
        <strain evidence="2">Derf</strain>
        <tissue evidence="2">Whole organism</tissue>
    </source>
</reference>
<organism evidence="2 3">
    <name type="scientific">Dermatophagoides farinae</name>
    <name type="common">American house dust mite</name>
    <dbReference type="NCBI Taxonomy" id="6954"/>
    <lineage>
        <taxon>Eukaryota</taxon>
        <taxon>Metazoa</taxon>
        <taxon>Ecdysozoa</taxon>
        <taxon>Arthropoda</taxon>
        <taxon>Chelicerata</taxon>
        <taxon>Arachnida</taxon>
        <taxon>Acari</taxon>
        <taxon>Acariformes</taxon>
        <taxon>Sarcoptiformes</taxon>
        <taxon>Astigmata</taxon>
        <taxon>Psoroptidia</taxon>
        <taxon>Analgoidea</taxon>
        <taxon>Pyroglyphidae</taxon>
        <taxon>Dermatophagoidinae</taxon>
        <taxon>Dermatophagoides</taxon>
    </lineage>
</organism>
<keyword evidence="1" id="KW-1133">Transmembrane helix</keyword>
<gene>
    <name evidence="2" type="ORF">DERF_006223</name>
</gene>
<keyword evidence="3" id="KW-1185">Reference proteome</keyword>
<evidence type="ECO:0000256" key="1">
    <source>
        <dbReference type="SAM" id="Phobius"/>
    </source>
</evidence>
<dbReference type="EMBL" id="ASGP02000002">
    <property type="protein sequence ID" value="KAH9522657.1"/>
    <property type="molecule type" value="Genomic_DNA"/>
</dbReference>
<keyword evidence="1" id="KW-0472">Membrane</keyword>
<name>A0A922L9H3_DERFA</name>
<proteinExistence type="predicted"/>